<protein>
    <recommendedName>
        <fullName evidence="1">Non-structural maintenance of chromosomes element 1 homolog</fullName>
        <ecNumber evidence="1">2.3.2.27</ecNumber>
    </recommendedName>
</protein>
<keyword evidence="1" id="KW-0227">DNA damage</keyword>
<keyword evidence="4" id="KW-1185">Reference proteome</keyword>
<keyword evidence="1" id="KW-0833">Ubl conjugation pathway</keyword>
<dbReference type="GO" id="GO:0005634">
    <property type="term" value="C:nucleus"/>
    <property type="evidence" value="ECO:0007669"/>
    <property type="project" value="UniProtKB-SubCell"/>
</dbReference>
<dbReference type="EC" id="2.3.2.27" evidence="1"/>
<comment type="caution">
    <text evidence="3">The sequence shown here is derived from an EMBL/GenBank/DDBJ whole genome shotgun (WGS) entry which is preliminary data.</text>
</comment>
<dbReference type="Gene3D" id="1.10.10.10">
    <property type="entry name" value="Winged helix-like DNA-binding domain superfamily/Winged helix DNA-binding domain"/>
    <property type="match status" value="1"/>
</dbReference>
<dbReference type="EMBL" id="BRXW01000276">
    <property type="protein sequence ID" value="GMI17113.1"/>
    <property type="molecule type" value="Genomic_DNA"/>
</dbReference>
<feature type="compositionally biased region" description="Acidic residues" evidence="2">
    <location>
        <begin position="105"/>
        <end position="119"/>
    </location>
</feature>
<keyword evidence="1" id="KW-0233">DNA recombination</keyword>
<dbReference type="GO" id="GO:0030915">
    <property type="term" value="C:Smc5-Smc6 complex"/>
    <property type="evidence" value="ECO:0007669"/>
    <property type="project" value="UniProtKB-UniRule"/>
</dbReference>
<dbReference type="GO" id="GO:0008270">
    <property type="term" value="F:zinc ion binding"/>
    <property type="evidence" value="ECO:0007669"/>
    <property type="project" value="UniProtKB-KW"/>
</dbReference>
<feature type="region of interest" description="Disordered" evidence="2">
    <location>
        <begin position="96"/>
        <end position="134"/>
    </location>
</feature>
<dbReference type="Pfam" id="PF07574">
    <property type="entry name" value="SMC_Nse1"/>
    <property type="match status" value="1"/>
</dbReference>
<accession>A0A9W7FRU8</accession>
<evidence type="ECO:0000313" key="4">
    <source>
        <dbReference type="Proteomes" id="UP001165122"/>
    </source>
</evidence>
<evidence type="ECO:0000256" key="2">
    <source>
        <dbReference type="SAM" id="MobiDB-lite"/>
    </source>
</evidence>
<name>A0A9W7FRU8_9STRA</name>
<dbReference type="AlphaFoldDB" id="A0A9W7FRU8"/>
<dbReference type="PANTHER" id="PTHR20973:SF0">
    <property type="entry name" value="NON-STRUCTURAL MAINTENANCE OF CHROMOSOMES ELEMENT 1 HOMOLOG"/>
    <property type="match status" value="1"/>
</dbReference>
<dbReference type="PANTHER" id="PTHR20973">
    <property type="entry name" value="NON-SMC ELEMENT 1-RELATED"/>
    <property type="match status" value="1"/>
</dbReference>
<gene>
    <name evidence="3" type="ORF">TrLO_g13518</name>
</gene>
<keyword evidence="1" id="KW-0539">Nucleus</keyword>
<keyword evidence="1" id="KW-0862">Zinc</keyword>
<proteinExistence type="inferred from homology"/>
<comment type="similarity">
    <text evidence="1">Belongs to the NSE1 family.</text>
</comment>
<organism evidence="3 4">
    <name type="scientific">Triparma laevis f. longispina</name>
    <dbReference type="NCBI Taxonomy" id="1714387"/>
    <lineage>
        <taxon>Eukaryota</taxon>
        <taxon>Sar</taxon>
        <taxon>Stramenopiles</taxon>
        <taxon>Ochrophyta</taxon>
        <taxon>Bolidophyceae</taxon>
        <taxon>Parmales</taxon>
        <taxon>Triparmaceae</taxon>
        <taxon>Triparma</taxon>
    </lineage>
</organism>
<dbReference type="InterPro" id="IPR036388">
    <property type="entry name" value="WH-like_DNA-bd_sf"/>
</dbReference>
<evidence type="ECO:0000313" key="3">
    <source>
        <dbReference type="EMBL" id="GMI17113.1"/>
    </source>
</evidence>
<keyword evidence="1" id="KW-0479">Metal-binding</keyword>
<feature type="region of interest" description="Disordered" evidence="2">
    <location>
        <begin position="146"/>
        <end position="180"/>
    </location>
</feature>
<keyword evidence="1" id="KW-0863">Zinc-finger</keyword>
<evidence type="ECO:0000256" key="1">
    <source>
        <dbReference type="RuleBase" id="RU368018"/>
    </source>
</evidence>
<dbReference type="GO" id="GO:0061630">
    <property type="term" value="F:ubiquitin protein ligase activity"/>
    <property type="evidence" value="ECO:0007669"/>
    <property type="project" value="UniProtKB-EC"/>
</dbReference>
<keyword evidence="1" id="KW-0234">DNA repair</keyword>
<comment type="subcellular location">
    <subcellularLocation>
        <location evidence="1">Nucleus</location>
    </subcellularLocation>
</comment>
<sequence length="233" mass="24859">MSEVYLQIKKDFSMGVPSSPEGELQSEIKKCVGKINALLSPASFSISLHHSPPETHYVFHNVLADAIAIKYGSNMSIEEFGLFKAALESIVSETATAAASKSKDDDDDDDDDDNSDDEAQNPSSSSGSSSGISKGKFISLRTSETATATVDNNANSENSASGENTTNSSSTSPKKAKPLTANKAEKLFQRLLNEKWLVEGNKKVTIGSRAWVEMGEMIRSMGAEGGGQVVTLR</sequence>
<comment type="subunit">
    <text evidence="1">Component of the Smc5-Smc6 complex.</text>
</comment>
<feature type="compositionally biased region" description="Low complexity" evidence="2">
    <location>
        <begin position="123"/>
        <end position="134"/>
    </location>
</feature>
<dbReference type="OrthoDB" id="10385465at2759"/>
<reference evidence="4" key="1">
    <citation type="journal article" date="2023" name="Commun. Biol.">
        <title>Genome analysis of Parmales, the sister group of diatoms, reveals the evolutionary specialization of diatoms from phago-mixotrophs to photoautotrophs.</title>
        <authorList>
            <person name="Ban H."/>
            <person name="Sato S."/>
            <person name="Yoshikawa S."/>
            <person name="Yamada K."/>
            <person name="Nakamura Y."/>
            <person name="Ichinomiya M."/>
            <person name="Sato N."/>
            <person name="Blanc-Mathieu R."/>
            <person name="Endo H."/>
            <person name="Kuwata A."/>
            <person name="Ogata H."/>
        </authorList>
    </citation>
    <scope>NUCLEOTIDE SEQUENCE [LARGE SCALE GENOMIC DNA]</scope>
    <source>
        <strain evidence="4">NIES 3700</strain>
    </source>
</reference>
<dbReference type="InterPro" id="IPR011513">
    <property type="entry name" value="Nse1"/>
</dbReference>
<keyword evidence="1" id="KW-0808">Transferase</keyword>
<feature type="compositionally biased region" description="Low complexity" evidence="2">
    <location>
        <begin position="152"/>
        <end position="172"/>
    </location>
</feature>
<dbReference type="GO" id="GO:0000724">
    <property type="term" value="P:double-strand break repair via homologous recombination"/>
    <property type="evidence" value="ECO:0007669"/>
    <property type="project" value="TreeGrafter"/>
</dbReference>
<dbReference type="Proteomes" id="UP001165122">
    <property type="component" value="Unassembled WGS sequence"/>
</dbReference>
<comment type="catalytic activity">
    <reaction evidence="1">
        <text>S-ubiquitinyl-[E2 ubiquitin-conjugating enzyme]-L-cysteine + [acceptor protein]-L-lysine = [E2 ubiquitin-conjugating enzyme]-L-cysteine + N(6)-ubiquitinyl-[acceptor protein]-L-lysine.</text>
        <dbReference type="EC" id="2.3.2.27"/>
    </reaction>
</comment>